<dbReference type="HOGENOM" id="CLU_2089109_0_0_1"/>
<dbReference type="InParanoid" id="M1DVX3"/>
<name>M1DVX3_SOLTU</name>
<evidence type="ECO:0000313" key="2">
    <source>
        <dbReference type="Proteomes" id="UP000011115"/>
    </source>
</evidence>
<evidence type="ECO:0000313" key="1">
    <source>
        <dbReference type="EnsemblPlants" id="PGSC0003DMT400095267"/>
    </source>
</evidence>
<dbReference type="AlphaFoldDB" id="M1DVX3"/>
<dbReference type="Proteomes" id="UP000011115">
    <property type="component" value="Unassembled WGS sequence"/>
</dbReference>
<accession>M1DVX3</accession>
<reference evidence="1" key="2">
    <citation type="submission" date="2015-06" db="UniProtKB">
        <authorList>
            <consortium name="EnsemblPlants"/>
        </authorList>
    </citation>
    <scope>IDENTIFICATION</scope>
    <source>
        <strain evidence="1">DM1-3 516 R44</strain>
    </source>
</reference>
<reference evidence="2" key="1">
    <citation type="journal article" date="2011" name="Nature">
        <title>Genome sequence and analysis of the tuber crop potato.</title>
        <authorList>
            <consortium name="The Potato Genome Sequencing Consortium"/>
        </authorList>
    </citation>
    <scope>NUCLEOTIDE SEQUENCE [LARGE SCALE GENOMIC DNA]</scope>
    <source>
        <strain evidence="2">cv. DM1-3 516 R44</strain>
    </source>
</reference>
<protein>
    <submittedName>
        <fullName evidence="1">Uncharacterized protein</fullName>
    </submittedName>
</protein>
<sequence length="117" mass="13354">MLLKVKVKVNLLDNFPEGNKLSCRRRDNQVQGDTRETLTKKEVLMVLTMKKRIQNGILQQKKEHVVSQVNNLEQQSITLVVAKQCVMDGTLDDYQDVVHIIDPAMIVLPKLDKSGQQ</sequence>
<organism evidence="1 2">
    <name type="scientific">Solanum tuberosum</name>
    <name type="common">Potato</name>
    <dbReference type="NCBI Taxonomy" id="4113"/>
    <lineage>
        <taxon>Eukaryota</taxon>
        <taxon>Viridiplantae</taxon>
        <taxon>Streptophyta</taxon>
        <taxon>Embryophyta</taxon>
        <taxon>Tracheophyta</taxon>
        <taxon>Spermatophyta</taxon>
        <taxon>Magnoliopsida</taxon>
        <taxon>eudicotyledons</taxon>
        <taxon>Gunneridae</taxon>
        <taxon>Pentapetalae</taxon>
        <taxon>asterids</taxon>
        <taxon>lamiids</taxon>
        <taxon>Solanales</taxon>
        <taxon>Solanaceae</taxon>
        <taxon>Solanoideae</taxon>
        <taxon>Solaneae</taxon>
        <taxon>Solanum</taxon>
    </lineage>
</organism>
<dbReference type="Gramene" id="PGSC0003DMT400095267">
    <property type="protein sequence ID" value="PGSC0003DMT400095267"/>
    <property type="gene ID" value="PGSC0003DMG400044838"/>
</dbReference>
<keyword evidence="2" id="KW-1185">Reference proteome</keyword>
<proteinExistence type="predicted"/>
<dbReference type="PaxDb" id="4113-PGSC0003DMT400095267"/>
<dbReference type="EnsemblPlants" id="PGSC0003DMT400095267">
    <property type="protein sequence ID" value="PGSC0003DMT400095267"/>
    <property type="gene ID" value="PGSC0003DMG400044838"/>
</dbReference>